<dbReference type="PANTHER" id="PTHR21496">
    <property type="entry name" value="FERREDOXIN-RELATED"/>
    <property type="match status" value="1"/>
</dbReference>
<keyword evidence="8" id="KW-1185">Reference proteome</keyword>
<keyword evidence="5" id="KW-1133">Transmembrane helix</keyword>
<keyword evidence="3" id="KW-0408">Iron</keyword>
<feature type="transmembrane region" description="Helical" evidence="5">
    <location>
        <begin position="152"/>
        <end position="173"/>
    </location>
</feature>
<evidence type="ECO:0000313" key="8">
    <source>
        <dbReference type="Proteomes" id="UP000305848"/>
    </source>
</evidence>
<keyword evidence="5" id="KW-0472">Membrane</keyword>
<keyword evidence="4" id="KW-0411">Iron-sulfur</keyword>
<evidence type="ECO:0000256" key="1">
    <source>
        <dbReference type="ARBA" id="ARBA00022714"/>
    </source>
</evidence>
<evidence type="ECO:0000259" key="6">
    <source>
        <dbReference type="PROSITE" id="PS51296"/>
    </source>
</evidence>
<proteinExistence type="predicted"/>
<gene>
    <name evidence="7" type="ORF">FC093_18370</name>
</gene>
<feature type="transmembrane region" description="Helical" evidence="5">
    <location>
        <begin position="89"/>
        <end position="107"/>
    </location>
</feature>
<dbReference type="AlphaFoldDB" id="A0A4U3KVU8"/>
<protein>
    <submittedName>
        <fullName evidence="7">Rieske 2Fe-2S domain-containing protein</fullName>
    </submittedName>
</protein>
<dbReference type="SUPFAM" id="SSF50022">
    <property type="entry name" value="ISP domain"/>
    <property type="match status" value="1"/>
</dbReference>
<keyword evidence="5" id="KW-0812">Transmembrane</keyword>
<dbReference type="PROSITE" id="PS51296">
    <property type="entry name" value="RIESKE"/>
    <property type="match status" value="1"/>
</dbReference>
<dbReference type="Pfam" id="PF09990">
    <property type="entry name" value="DUF2231"/>
    <property type="match status" value="1"/>
</dbReference>
<dbReference type="GO" id="GO:0046872">
    <property type="term" value="F:metal ion binding"/>
    <property type="evidence" value="ECO:0007669"/>
    <property type="project" value="UniProtKB-KW"/>
</dbReference>
<evidence type="ECO:0000256" key="5">
    <source>
        <dbReference type="SAM" id="Phobius"/>
    </source>
</evidence>
<feature type="domain" description="Rieske" evidence="6">
    <location>
        <begin position="193"/>
        <end position="289"/>
    </location>
</feature>
<keyword evidence="1" id="KW-0001">2Fe-2S</keyword>
<reference evidence="7 8" key="1">
    <citation type="submission" date="2019-05" db="EMBL/GenBank/DDBJ databases">
        <title>Panacibacter sp. strain 17mud1-8 Genome sequencing and assembly.</title>
        <authorList>
            <person name="Chhetri G."/>
        </authorList>
    </citation>
    <scope>NUCLEOTIDE SEQUENCE [LARGE SCALE GENOMIC DNA]</scope>
    <source>
        <strain evidence="7 8">17mud1-8</strain>
    </source>
</reference>
<dbReference type="InterPro" id="IPR036922">
    <property type="entry name" value="Rieske_2Fe-2S_sf"/>
</dbReference>
<dbReference type="RefSeq" id="WP_137263277.1">
    <property type="nucleotide sequence ID" value="NZ_SZQL01000017.1"/>
</dbReference>
<evidence type="ECO:0000256" key="3">
    <source>
        <dbReference type="ARBA" id="ARBA00023004"/>
    </source>
</evidence>
<evidence type="ECO:0000256" key="2">
    <source>
        <dbReference type="ARBA" id="ARBA00022723"/>
    </source>
</evidence>
<comment type="caution">
    <text evidence="7">The sequence shown here is derived from an EMBL/GenBank/DDBJ whole genome shotgun (WGS) entry which is preliminary data.</text>
</comment>
<dbReference type="GO" id="GO:0051537">
    <property type="term" value="F:2 iron, 2 sulfur cluster binding"/>
    <property type="evidence" value="ECO:0007669"/>
    <property type="project" value="UniProtKB-KW"/>
</dbReference>
<dbReference type="EMBL" id="SZQL01000017">
    <property type="protein sequence ID" value="TKK65969.1"/>
    <property type="molecule type" value="Genomic_DNA"/>
</dbReference>
<feature type="transmembrane region" description="Helical" evidence="5">
    <location>
        <begin position="119"/>
        <end position="140"/>
    </location>
</feature>
<dbReference type="Pfam" id="PF00355">
    <property type="entry name" value="Rieske"/>
    <property type="match status" value="1"/>
</dbReference>
<dbReference type="Proteomes" id="UP000305848">
    <property type="component" value="Unassembled WGS sequence"/>
</dbReference>
<dbReference type="InterPro" id="IPR017941">
    <property type="entry name" value="Rieske_2Fe-2S"/>
</dbReference>
<dbReference type="PANTHER" id="PTHR21496:SF23">
    <property type="entry name" value="3-PHENYLPROPIONATE_CINNAMIC ACID DIOXYGENASE FERREDOXIN SUBUNIT"/>
    <property type="match status" value="1"/>
</dbReference>
<evidence type="ECO:0000256" key="4">
    <source>
        <dbReference type="ARBA" id="ARBA00023014"/>
    </source>
</evidence>
<evidence type="ECO:0000313" key="7">
    <source>
        <dbReference type="EMBL" id="TKK65969.1"/>
    </source>
</evidence>
<keyword evidence="2" id="KW-0479">Metal-binding</keyword>
<accession>A0A4U3KVU8</accession>
<sequence length="295" mass="31094">MSQETVINALTQQEWLDKVGDAVQPAIIKTFEAGGKTGQEIKDFLHGVWLGHPLHPVLTDVPVGAWTAAAVLDSLELLGGKKYKAGADAAIAVGLVGAAGSAITGLTDWTGTSGKSRKIGLMHALLNVTATTLYTTSYFLRKQKGSRKTAIGLAMLGYGVASLAAYLGGHLVYGEQIGVDHTATAAEYPEDFIAVLPENELAENTMRCVNAGEVPVLLARKNGEIYAIAHTCSHLGGPLSEGDLLDDGNVRCPWHGSVFSLQDGSVVDGPATAPQPKFEVRVNNGQIEVRLLKNV</sequence>
<name>A0A4U3KVU8_9BACT</name>
<dbReference type="OrthoDB" id="593800at2"/>
<organism evidence="7 8">
    <name type="scientific">Ilyomonas limi</name>
    <dbReference type="NCBI Taxonomy" id="2575867"/>
    <lineage>
        <taxon>Bacteria</taxon>
        <taxon>Pseudomonadati</taxon>
        <taxon>Bacteroidota</taxon>
        <taxon>Chitinophagia</taxon>
        <taxon>Chitinophagales</taxon>
        <taxon>Chitinophagaceae</taxon>
        <taxon>Ilyomonas</taxon>
    </lineage>
</organism>
<dbReference type="Gene3D" id="2.102.10.10">
    <property type="entry name" value="Rieske [2Fe-2S] iron-sulphur domain"/>
    <property type="match status" value="1"/>
</dbReference>
<dbReference type="InterPro" id="IPR019251">
    <property type="entry name" value="DUF2231_TM"/>
</dbReference>